<accession>A0A6C0AMR6</accession>
<keyword evidence="1" id="KW-0175">Coiled coil</keyword>
<dbReference type="EMBL" id="MN740720">
    <property type="protein sequence ID" value="QHS80793.1"/>
    <property type="molecule type" value="Genomic_DNA"/>
</dbReference>
<evidence type="ECO:0000313" key="2">
    <source>
        <dbReference type="EMBL" id="QHS80793.1"/>
    </source>
</evidence>
<sequence length="685" mass="74277">MGNYASVGDSYTKGQSDELYPSKTIFDEAINARYTKTESDTLFQQKGDYAMRSDILNTIKSIPSLDNVYTKGESDTRYPTLTTYDAAIKTVNDGLAARYTKGESDTRYPALATVNDGLAARYTKTESDGLYVSKTVFDVANKAGNDGLDARYTKTESDGRYPTLTTYNTDKTNTNDGLSARYTKTESDGRYPALATYSSAIKIANDGLAARYTKTESDGLYVSKPVFDAANKVGNDGLAARYTKTEVDTKVTSLVNNNTLTDLKPKTMWCADGDLCQVPTGKKGFTNGVITIDGQTIKNDKTAGTTGRLYLSGSEKLYVLNKEGVVIGKESGANGNLSVQGDMNVAGDIAGIRLSNGWTGYPNTFANKSEISNDLGTYKALMIAGNKSADNTRRKIQMYDDVQVEGGITAKGTANIAGTADIAGIRLSNNWTGYPDEKRGGAWKSEISNDVVEHQSLMLVGNRSNGGAARKIKMYDDVHVGGNFGVGGKNIWLHDTNININAGDDWIRLLRDNTDLNSFNRGLAALNLYAAQDIFGKRNMAIDGNISVGGDIAGIRLSNTWTDYPNASKSEISNDVNVYKSLMIAGNKSGGGARKISMWDDVSVNGDLYAQGKIYGAGNRDVIADLDDLRNNINDLKNNVVRKDRKYAIKNADGRRLQMTDRGEAKAVGNDPWGNWEKMNFVEGS</sequence>
<name>A0A6C0AMR6_9ZZZZ</name>
<dbReference type="AlphaFoldDB" id="A0A6C0AMR6"/>
<evidence type="ECO:0000256" key="1">
    <source>
        <dbReference type="SAM" id="Coils"/>
    </source>
</evidence>
<reference evidence="2" key="1">
    <citation type="journal article" date="2020" name="Nature">
        <title>Giant virus diversity and host interactions through global metagenomics.</title>
        <authorList>
            <person name="Schulz F."/>
            <person name="Roux S."/>
            <person name="Paez-Espino D."/>
            <person name="Jungbluth S."/>
            <person name="Walsh D.A."/>
            <person name="Denef V.J."/>
            <person name="McMahon K.D."/>
            <person name="Konstantinidis K.T."/>
            <person name="Eloe-Fadrosh E.A."/>
            <person name="Kyrpides N.C."/>
            <person name="Woyke T."/>
        </authorList>
    </citation>
    <scope>NUCLEOTIDE SEQUENCE</scope>
    <source>
        <strain evidence="2">GVMAG-S-1091796-13</strain>
    </source>
</reference>
<protein>
    <submittedName>
        <fullName evidence="2">Uncharacterized protein</fullName>
    </submittedName>
</protein>
<organism evidence="2">
    <name type="scientific">viral metagenome</name>
    <dbReference type="NCBI Taxonomy" id="1070528"/>
    <lineage>
        <taxon>unclassified sequences</taxon>
        <taxon>metagenomes</taxon>
        <taxon>organismal metagenomes</taxon>
    </lineage>
</organism>
<proteinExistence type="predicted"/>
<feature type="coiled-coil region" evidence="1">
    <location>
        <begin position="619"/>
        <end position="646"/>
    </location>
</feature>